<accession>A0AAX4KXL6</accession>
<dbReference type="AlphaFoldDB" id="A0AAX4KXL6"/>
<dbReference type="RefSeq" id="WP_338598673.1">
    <property type="nucleotide sequence ID" value="NZ_CP146016.1"/>
</dbReference>
<evidence type="ECO:0000313" key="1">
    <source>
        <dbReference type="EMBL" id="WWQ59490.1"/>
    </source>
</evidence>
<evidence type="ECO:0000313" key="2">
    <source>
        <dbReference type="Proteomes" id="UP001432202"/>
    </source>
</evidence>
<dbReference type="EMBL" id="CP146016">
    <property type="protein sequence ID" value="WWQ59490.1"/>
    <property type="molecule type" value="Genomic_DNA"/>
</dbReference>
<proteinExistence type="predicted"/>
<keyword evidence="2" id="KW-1185">Reference proteome</keyword>
<name>A0AAX4KXL6_9CREN</name>
<organism evidence="1 2">
    <name type="scientific">Sulfolobus tengchongensis</name>
    <dbReference type="NCBI Taxonomy" id="207809"/>
    <lineage>
        <taxon>Archaea</taxon>
        <taxon>Thermoproteota</taxon>
        <taxon>Thermoprotei</taxon>
        <taxon>Sulfolobales</taxon>
        <taxon>Sulfolobaceae</taxon>
        <taxon>Sulfolobus</taxon>
    </lineage>
</organism>
<sequence length="193" mass="22258">MNFDTVTVSLLFDALPKEAFNRLLSNEKVKLYIPTIPVGGIPFMLNFTFSYDDLSFTVYNVGFPSKTKTIFQVNRNISDMEALRDVIEKLARVGDLVGSEYLIEMLLSYTLDYELKRVENPFKSVTGYVFVDFDINSPQDLRLTSYLLDVRIVPNSANPKKTSVQLVYRDKRIDINKIEEIMNKVKKFLEGEK</sequence>
<reference evidence="1 2" key="1">
    <citation type="submission" date="2024-02" db="EMBL/GenBank/DDBJ databases">
        <title>STSV induces naive adaptation in Sulfolobus.</title>
        <authorList>
            <person name="Xiang X."/>
            <person name="Song M."/>
        </authorList>
    </citation>
    <scope>NUCLEOTIDE SEQUENCE [LARGE SCALE GENOMIC DNA]</scope>
    <source>
        <strain evidence="1 2">RT2</strain>
    </source>
</reference>
<gene>
    <name evidence="1" type="ORF">V6M85_08275</name>
</gene>
<dbReference type="GeneID" id="89336757"/>
<protein>
    <submittedName>
        <fullName evidence="1">Uncharacterized protein</fullName>
    </submittedName>
</protein>
<dbReference type="Proteomes" id="UP001432202">
    <property type="component" value="Chromosome"/>
</dbReference>